<sequence>MPPRLQPYSPGVQVYERDRVFGTAHLHTLRATVLLDMSIGVYVGAGGTFPNPGQIDLFNICLEITASGRNQTLIRDDDQNFPSLFPRSTIIVDSLTIERRIEPVPSSFGLLEILVLSPAHASRSIFSTGLEPVNVFDPLSINASEGSGSGTTLARGAPQGTPTTSGEPAPSSEPSAER</sequence>
<reference evidence="2 3" key="1">
    <citation type="submission" date="2024-04" db="EMBL/GenBank/DDBJ databases">
        <title>genome sequences of Mucor flavus KT1a and Helicostylum pulchrum KT1b strains isolated from the surface of a dry-aged beef.</title>
        <authorList>
            <person name="Toyotome T."/>
            <person name="Hosono M."/>
            <person name="Torimaru M."/>
            <person name="Fukuda K."/>
            <person name="Mikami N."/>
        </authorList>
    </citation>
    <scope>NUCLEOTIDE SEQUENCE [LARGE SCALE GENOMIC DNA]</scope>
    <source>
        <strain evidence="2 3">KT1a</strain>
    </source>
</reference>
<evidence type="ECO:0000313" key="2">
    <source>
        <dbReference type="EMBL" id="GAA5810751.1"/>
    </source>
</evidence>
<comment type="caution">
    <text evidence="2">The sequence shown here is derived from an EMBL/GenBank/DDBJ whole genome shotgun (WGS) entry which is preliminary data.</text>
</comment>
<feature type="region of interest" description="Disordered" evidence="1">
    <location>
        <begin position="145"/>
        <end position="178"/>
    </location>
</feature>
<feature type="compositionally biased region" description="Low complexity" evidence="1">
    <location>
        <begin position="160"/>
        <end position="178"/>
    </location>
</feature>
<evidence type="ECO:0000313" key="3">
    <source>
        <dbReference type="Proteomes" id="UP001473302"/>
    </source>
</evidence>
<evidence type="ECO:0000256" key="1">
    <source>
        <dbReference type="SAM" id="MobiDB-lite"/>
    </source>
</evidence>
<organism evidence="2 3">
    <name type="scientific">Mucor flavus</name>
    <dbReference type="NCBI Taxonomy" id="439312"/>
    <lineage>
        <taxon>Eukaryota</taxon>
        <taxon>Fungi</taxon>
        <taxon>Fungi incertae sedis</taxon>
        <taxon>Mucoromycota</taxon>
        <taxon>Mucoromycotina</taxon>
        <taxon>Mucoromycetes</taxon>
        <taxon>Mucorales</taxon>
        <taxon>Mucorineae</taxon>
        <taxon>Mucoraceae</taxon>
        <taxon>Mucor</taxon>
    </lineage>
</organism>
<protein>
    <submittedName>
        <fullName evidence="2">Uncharacterized protein</fullName>
    </submittedName>
</protein>
<keyword evidence="3" id="KW-1185">Reference proteome</keyword>
<dbReference type="Proteomes" id="UP001473302">
    <property type="component" value="Unassembled WGS sequence"/>
</dbReference>
<accession>A0ABP9YV74</accession>
<proteinExistence type="predicted"/>
<dbReference type="EMBL" id="BAABUK010000008">
    <property type="protein sequence ID" value="GAA5810751.1"/>
    <property type="molecule type" value="Genomic_DNA"/>
</dbReference>
<gene>
    <name evidence="2" type="ORF">MFLAVUS_004177</name>
</gene>
<name>A0ABP9YV74_9FUNG</name>